<dbReference type="InterPro" id="IPR045076">
    <property type="entry name" value="MutS"/>
</dbReference>
<dbReference type="Gene3D" id="3.40.50.300">
    <property type="entry name" value="P-loop containing nucleotide triphosphate hydrolases"/>
    <property type="match status" value="1"/>
</dbReference>
<evidence type="ECO:0000259" key="7">
    <source>
        <dbReference type="PROSITE" id="PS00486"/>
    </source>
</evidence>
<keyword evidence="5" id="KW-0238">DNA-binding</keyword>
<dbReference type="SUPFAM" id="SSF52540">
    <property type="entry name" value="P-loop containing nucleoside triphosphate hydrolases"/>
    <property type="match status" value="1"/>
</dbReference>
<dbReference type="InterPro" id="IPR017261">
    <property type="entry name" value="DNA_mismatch_repair_MutS/MSH"/>
</dbReference>
<organism evidence="8">
    <name type="scientific">Catovirus CTV1</name>
    <dbReference type="NCBI Taxonomy" id="1977631"/>
    <lineage>
        <taxon>Viruses</taxon>
        <taxon>Varidnaviria</taxon>
        <taxon>Bamfordvirae</taxon>
        <taxon>Nucleocytoviricota</taxon>
        <taxon>Megaviricetes</taxon>
        <taxon>Imitervirales</taxon>
        <taxon>Mimiviridae</taxon>
        <taxon>Klosneuvirinae</taxon>
        <taxon>Catovirus</taxon>
    </lineage>
</organism>
<dbReference type="Gene3D" id="3.40.1170.10">
    <property type="entry name" value="DNA repair protein MutS, domain I"/>
    <property type="match status" value="1"/>
</dbReference>
<keyword evidence="6" id="KW-0234">DNA repair</keyword>
<sequence length="991" mass="114333">MNMYDEYINYHNQYSKKYGKNTLVLYQNGSFYETFSTRGQVGDNGEGPNLQEISQLLNIICTRKDKSIATIDRKNPYMLGFPLVSASKFINILIENGYTLIIVDQITPPPNPKRQITNIYSPGTFINGPQKPDYNFICSLYIEENIQKSGKYLLCIGMSAVDVTTGKCYVHEAYSAESDDKYSLDECLRFLGGINPTEIVIHFKEQEKGIKKDDLFAYLELHNRKNIHHRKETNKKYTTINFQTEFLKKVYPECGQLNPIEFLEMDKFLYATTSLIILLDFLYDHNNKIIDNLNKPDYYHDTRNVILGNNAIYQLNIVENSMGQINCKFDSLFSVVNQTSTHMGRRYLRDRLTSPMIFHNELNNIYNCTDELKTGKLYLEIESILKEIVDIERLEHKIPLGYLHPYELVMIIQSYEQIVKLIAQINKTKFCKNYLPKENFIKQLDNFKNEFDNTFKIDELKKHNLTEITTNIFQKNIYKDIDNIEEQIIKANNFIDDLRDTLCEYAEDKTKTKKKAIDKDNLISIKKNERDGYYLNITKLRCNILKNNLSKVKTIDVSGTKLDVSKLVFKENNNNTKIILPDLEAKSEQILELENNIRSLNMKYYLQKLGDMYVNYNVMFKEFNKFVSTIDYFKSNAKCASMYGYSKPIIEYNKDFSFIKCKKLRHPIIERIIDYEYVPHDIEIGKELKGMLLFGLNSSGKTSSMKALGLCAIMAQAGMFVPAEQCVFSPYKSIYTRITGNDNLFKGLSSFTLEMLELKAILKRAGPNTLVIGDEVCRGTEHISGNAIVASTIISLAKLNASFIFATHLHEIAQMSRIKDIKTVKPYHLSVSYDPKTDSLIYDRQLKEGPGESIYGITVAKYIIQDKEFVDMALDIKNELLKDYGSMISGKKSKYNSEVLIHECQICHNKDVKGFTSNLQTHHINFQKDCEDGLVKNKKHIRKNDKANLIVLCVECHEKVHHDEINIEGTVQTSKGKLIKVKSKTNSKSTL</sequence>
<dbReference type="GO" id="GO:0006298">
    <property type="term" value="P:mismatch repair"/>
    <property type="evidence" value="ECO:0007669"/>
    <property type="project" value="InterPro"/>
</dbReference>
<evidence type="ECO:0000256" key="2">
    <source>
        <dbReference type="ARBA" id="ARBA00022741"/>
    </source>
</evidence>
<accession>A0A1V0SC35</accession>
<dbReference type="InterPro" id="IPR007696">
    <property type="entry name" value="DNA_mismatch_repair_MutS_core"/>
</dbReference>
<dbReference type="InterPro" id="IPR027417">
    <property type="entry name" value="P-loop_NTPase"/>
</dbReference>
<dbReference type="GO" id="GO:0140664">
    <property type="term" value="F:ATP-dependent DNA damage sensor activity"/>
    <property type="evidence" value="ECO:0007669"/>
    <property type="project" value="InterPro"/>
</dbReference>
<dbReference type="Pfam" id="PF01624">
    <property type="entry name" value="MutS_I"/>
    <property type="match status" value="1"/>
</dbReference>
<keyword evidence="3" id="KW-0227">DNA damage</keyword>
<dbReference type="InterPro" id="IPR036187">
    <property type="entry name" value="DNA_mismatch_repair_MutS_sf"/>
</dbReference>
<dbReference type="PROSITE" id="PS00486">
    <property type="entry name" value="DNA_MISMATCH_REPAIR_2"/>
    <property type="match status" value="1"/>
</dbReference>
<evidence type="ECO:0000256" key="5">
    <source>
        <dbReference type="ARBA" id="ARBA00023125"/>
    </source>
</evidence>
<dbReference type="PANTHER" id="PTHR11361:SF34">
    <property type="entry name" value="DNA MISMATCH REPAIR PROTEIN MSH1, MITOCHONDRIAL"/>
    <property type="match status" value="1"/>
</dbReference>
<evidence type="ECO:0000256" key="4">
    <source>
        <dbReference type="ARBA" id="ARBA00022840"/>
    </source>
</evidence>
<keyword evidence="4" id="KW-0067">ATP-binding</keyword>
<dbReference type="SUPFAM" id="SSF55271">
    <property type="entry name" value="DNA repair protein MutS, domain I"/>
    <property type="match status" value="1"/>
</dbReference>
<proteinExistence type="inferred from homology"/>
<dbReference type="InterPro" id="IPR007695">
    <property type="entry name" value="DNA_mismatch_repair_MutS-lik_N"/>
</dbReference>
<protein>
    <submittedName>
        <fullName evidence="8">DNA mismatch repair ATPase MutS</fullName>
    </submittedName>
</protein>
<dbReference type="Pfam" id="PF05192">
    <property type="entry name" value="MutS_III"/>
    <property type="match status" value="1"/>
</dbReference>
<comment type="similarity">
    <text evidence="1">Belongs to the DNA mismatch repair MutS family.</text>
</comment>
<dbReference type="InterPro" id="IPR036678">
    <property type="entry name" value="MutS_con_dom_sf"/>
</dbReference>
<evidence type="ECO:0000256" key="3">
    <source>
        <dbReference type="ARBA" id="ARBA00022763"/>
    </source>
</evidence>
<dbReference type="SMART" id="SM00534">
    <property type="entry name" value="MUTSac"/>
    <property type="match status" value="1"/>
</dbReference>
<dbReference type="PIRSF" id="PIRSF037677">
    <property type="entry name" value="DNA_mis_repair_Msh6"/>
    <property type="match status" value="1"/>
</dbReference>
<dbReference type="Gene3D" id="1.10.1420.10">
    <property type="match status" value="1"/>
</dbReference>
<dbReference type="InterPro" id="IPR016151">
    <property type="entry name" value="DNA_mismatch_repair_MutS_N"/>
</dbReference>
<feature type="domain" description="DNA mismatch repair proteins mutS family" evidence="7">
    <location>
        <begin position="769"/>
        <end position="785"/>
    </location>
</feature>
<dbReference type="PANTHER" id="PTHR11361">
    <property type="entry name" value="DNA MISMATCH REPAIR PROTEIN MUTS FAMILY MEMBER"/>
    <property type="match status" value="1"/>
</dbReference>
<dbReference type="Pfam" id="PF00488">
    <property type="entry name" value="MutS_V"/>
    <property type="match status" value="1"/>
</dbReference>
<dbReference type="GO" id="GO:0030983">
    <property type="term" value="F:mismatched DNA binding"/>
    <property type="evidence" value="ECO:0007669"/>
    <property type="project" value="InterPro"/>
</dbReference>
<gene>
    <name evidence="8" type="ORF">Catovirus_2_190</name>
</gene>
<dbReference type="CDD" id="cd00085">
    <property type="entry name" value="HNHc"/>
    <property type="match status" value="1"/>
</dbReference>
<keyword evidence="2" id="KW-0547">Nucleotide-binding</keyword>
<evidence type="ECO:0000256" key="1">
    <source>
        <dbReference type="ARBA" id="ARBA00006271"/>
    </source>
</evidence>
<reference evidence="8" key="1">
    <citation type="journal article" date="2017" name="Science">
        <title>Giant viruses with an expanded complement of translation system components.</title>
        <authorList>
            <person name="Schulz F."/>
            <person name="Yutin N."/>
            <person name="Ivanova N.N."/>
            <person name="Ortega D.R."/>
            <person name="Lee T.K."/>
            <person name="Vierheilig J."/>
            <person name="Daims H."/>
            <person name="Horn M."/>
            <person name="Wagner M."/>
            <person name="Jensen G.J."/>
            <person name="Kyrpides N.C."/>
            <person name="Koonin E.V."/>
            <person name="Woyke T."/>
        </authorList>
    </citation>
    <scope>NUCLEOTIDE SEQUENCE</scope>
    <source>
        <strain evidence="8">CTV1</strain>
    </source>
</reference>
<dbReference type="EMBL" id="KY684084">
    <property type="protein sequence ID" value="ARF09241.1"/>
    <property type="molecule type" value="Genomic_DNA"/>
</dbReference>
<name>A0A1V0SC35_9VIRU</name>
<evidence type="ECO:0000313" key="8">
    <source>
        <dbReference type="EMBL" id="ARF09241.1"/>
    </source>
</evidence>
<dbReference type="SUPFAM" id="SSF53150">
    <property type="entry name" value="DNA repair protein MutS, domain II"/>
    <property type="match status" value="1"/>
</dbReference>
<dbReference type="InterPro" id="IPR000432">
    <property type="entry name" value="DNA_mismatch_repair_MutS_C"/>
</dbReference>
<dbReference type="GO" id="GO:0005524">
    <property type="term" value="F:ATP binding"/>
    <property type="evidence" value="ECO:0007669"/>
    <property type="project" value="UniProtKB-KW"/>
</dbReference>
<dbReference type="SUPFAM" id="SSF48334">
    <property type="entry name" value="DNA repair protein MutS, domain III"/>
    <property type="match status" value="1"/>
</dbReference>
<evidence type="ECO:0000256" key="6">
    <source>
        <dbReference type="ARBA" id="ARBA00023204"/>
    </source>
</evidence>
<dbReference type="SMART" id="SM00533">
    <property type="entry name" value="MUTSd"/>
    <property type="match status" value="1"/>
</dbReference>
<dbReference type="InterPro" id="IPR003615">
    <property type="entry name" value="HNH_nuc"/>
</dbReference>
<dbReference type="Gene3D" id="3.30.420.110">
    <property type="entry name" value="MutS, connector domain"/>
    <property type="match status" value="1"/>
</dbReference>